<keyword evidence="1" id="KW-0812">Transmembrane</keyword>
<accession>A0A1A9V666</accession>
<proteinExistence type="predicted"/>
<protein>
    <submittedName>
        <fullName evidence="2">Uncharacterized protein</fullName>
    </submittedName>
</protein>
<evidence type="ECO:0000313" key="3">
    <source>
        <dbReference type="Proteomes" id="UP000078200"/>
    </source>
</evidence>
<feature type="transmembrane region" description="Helical" evidence="1">
    <location>
        <begin position="123"/>
        <end position="149"/>
    </location>
</feature>
<reference evidence="2" key="1">
    <citation type="submission" date="2020-05" db="UniProtKB">
        <authorList>
            <consortium name="EnsemblMetazoa"/>
        </authorList>
    </citation>
    <scope>IDENTIFICATION</scope>
    <source>
        <strain evidence="2">TTRI</strain>
    </source>
</reference>
<evidence type="ECO:0000313" key="2">
    <source>
        <dbReference type="EnsemblMetazoa" id="GAUT027227-PA"/>
    </source>
</evidence>
<sequence>MTSDKNASTCICKELFIEKSSGVNRKLSNQIYAQSSYTFYVTSLTKLVHLTLNLRKLSEENTSKRRRERSRSRSRDKINDFADCAIYNNTLQQNTPSNGGVKDIHYGLRIPSILPVVISFKHFAGLAVLLTLVSVTFAAFSAIFGRALFAISFRWQGRFALVGGFAGTFTVLRFKMVFVHFFPDDLTMTVRFGAVASKLLGFLRASVLVFNVISSMNIFRLCNSISLTSISRKLLTTASPIGIFCLRASKSTEKFQALKISVYCNRWRKCKK</sequence>
<keyword evidence="3" id="KW-1185">Reference proteome</keyword>
<dbReference type="Proteomes" id="UP000078200">
    <property type="component" value="Unassembled WGS sequence"/>
</dbReference>
<feature type="transmembrane region" description="Helical" evidence="1">
    <location>
        <begin position="161"/>
        <end position="182"/>
    </location>
</feature>
<keyword evidence="1" id="KW-0472">Membrane</keyword>
<dbReference type="VEuPathDB" id="VectorBase:GAUT027227"/>
<name>A0A1A9V666_GLOAU</name>
<dbReference type="EnsemblMetazoa" id="GAUT027227-RA">
    <property type="protein sequence ID" value="GAUT027227-PA"/>
    <property type="gene ID" value="GAUT027227"/>
</dbReference>
<evidence type="ECO:0000256" key="1">
    <source>
        <dbReference type="SAM" id="Phobius"/>
    </source>
</evidence>
<dbReference type="AlphaFoldDB" id="A0A1A9V666"/>
<organism evidence="2 3">
    <name type="scientific">Glossina austeni</name>
    <name type="common">Savannah tsetse fly</name>
    <dbReference type="NCBI Taxonomy" id="7395"/>
    <lineage>
        <taxon>Eukaryota</taxon>
        <taxon>Metazoa</taxon>
        <taxon>Ecdysozoa</taxon>
        <taxon>Arthropoda</taxon>
        <taxon>Hexapoda</taxon>
        <taxon>Insecta</taxon>
        <taxon>Pterygota</taxon>
        <taxon>Neoptera</taxon>
        <taxon>Endopterygota</taxon>
        <taxon>Diptera</taxon>
        <taxon>Brachycera</taxon>
        <taxon>Muscomorpha</taxon>
        <taxon>Hippoboscoidea</taxon>
        <taxon>Glossinidae</taxon>
        <taxon>Glossina</taxon>
    </lineage>
</organism>
<keyword evidence="1" id="KW-1133">Transmembrane helix</keyword>